<comment type="caution">
    <text evidence="2">The sequence shown here is derived from an EMBL/GenBank/DDBJ whole genome shotgun (WGS) entry which is preliminary data.</text>
</comment>
<protein>
    <recommendedName>
        <fullName evidence="1">DUF2268 domain-containing protein</fullName>
    </recommendedName>
</protein>
<evidence type="ECO:0000313" key="3">
    <source>
        <dbReference type="Proteomes" id="UP000265801"/>
    </source>
</evidence>
<evidence type="ECO:0000259" key="1">
    <source>
        <dbReference type="Pfam" id="PF10026"/>
    </source>
</evidence>
<name>A0A3A1R6Y5_9BACI</name>
<gene>
    <name evidence="2" type="ORF">D3H55_07680</name>
</gene>
<keyword evidence="3" id="KW-1185">Reference proteome</keyword>
<dbReference type="RefSeq" id="WP_119546318.1">
    <property type="nucleotide sequence ID" value="NZ_QXIR01000008.1"/>
</dbReference>
<organism evidence="2 3">
    <name type="scientific">Bacillus salacetis</name>
    <dbReference type="NCBI Taxonomy" id="2315464"/>
    <lineage>
        <taxon>Bacteria</taxon>
        <taxon>Bacillati</taxon>
        <taxon>Bacillota</taxon>
        <taxon>Bacilli</taxon>
        <taxon>Bacillales</taxon>
        <taxon>Bacillaceae</taxon>
        <taxon>Bacillus</taxon>
    </lineage>
</organism>
<dbReference type="Pfam" id="PF10026">
    <property type="entry name" value="DUF2268"/>
    <property type="match status" value="1"/>
</dbReference>
<sequence length="260" mass="30636">MGVIETHSWLEEDAHAPEEMLMKKGLTKRKAAELYGYLKMFGMYSPSANTKKQTASLIKREAWKKMDILYKKYRTLWKGPSVPIYIFPVQESRGFFSNGFKKSGVSFRDEIYLFISDDEDAKEWEALFLHEYHHCTRMNLLEKDPEQYTLLDSIIFEGLAEDAVKEYCGNQYVSDWTKKYSGYLLEKLWNQHFKNQLHLKRQEARHDQLLLGRGRYPALLGYAMGYYIVEKYRKKYGTAAKEMMTLDAAVFIEDEQETES</sequence>
<dbReference type="OrthoDB" id="2449457at2"/>
<dbReference type="Proteomes" id="UP000265801">
    <property type="component" value="Unassembled WGS sequence"/>
</dbReference>
<reference evidence="2 3" key="1">
    <citation type="submission" date="2018-09" db="EMBL/GenBank/DDBJ databases">
        <title>Bacillus saliacetes sp. nov., isolated from Thai shrimp paste (Ka-pi).</title>
        <authorList>
            <person name="Daroonpunt R."/>
            <person name="Tanasupawat S."/>
            <person name="Yiamsombut S."/>
        </authorList>
    </citation>
    <scope>NUCLEOTIDE SEQUENCE [LARGE SCALE GENOMIC DNA]</scope>
    <source>
        <strain evidence="2 3">SKP7-4</strain>
    </source>
</reference>
<dbReference type="AlphaFoldDB" id="A0A3A1R6Y5"/>
<proteinExistence type="predicted"/>
<evidence type="ECO:0000313" key="2">
    <source>
        <dbReference type="EMBL" id="RIW35271.1"/>
    </source>
</evidence>
<accession>A0A3A1R6Y5</accession>
<feature type="domain" description="DUF2268" evidence="1">
    <location>
        <begin position="63"/>
        <end position="252"/>
    </location>
</feature>
<dbReference type="InterPro" id="IPR018728">
    <property type="entry name" value="DUF2268"/>
</dbReference>
<dbReference type="EMBL" id="QXIR01000008">
    <property type="protein sequence ID" value="RIW35271.1"/>
    <property type="molecule type" value="Genomic_DNA"/>
</dbReference>